<evidence type="ECO:0000313" key="10">
    <source>
        <dbReference type="Proteomes" id="UP000076420"/>
    </source>
</evidence>
<feature type="transmembrane region" description="Helical" evidence="6">
    <location>
        <begin position="148"/>
        <end position="167"/>
    </location>
</feature>
<feature type="transmembrane region" description="Helical" evidence="6">
    <location>
        <begin position="74"/>
        <end position="96"/>
    </location>
</feature>
<keyword evidence="3 6" id="KW-0812">Transmembrane</keyword>
<sequence length="1343" mass="150406">MGMGVPLLNEYKRSFLYKRIPQTLLGGLKVKVGYDAPYFVYTNQIALWLVPLLLGWIFTLVLELAYSDDELQDFLLLYSCLYGACIIIFVVVVQTITTVVDMKEKENTHALKLHKNILADEDEIEFQSCCGAETLAFIIPPKKFKVNIALHALLSGTVCGLGFWFLLPTTINHLYYYNYGATATIFIFGWLTVSITQYSLTTSAPPEPAVYRTMDTYEMLPLTRPIYALICYSLHIANWYYEELVVANQVLHVVFVLLPLIWFSGLLPPVEVLILWLLEQFHVFMLGGSPSASTTRLIMMVALSIGSLLGCYFMSSCFSSVVFAALTGYLLSCNLGLLGTQILMACTKSNNNRVSSTGKATLSSAMSSPLNLNGFLWTWSLCTAFYHLLMLCIVAIAAGLTNYHVSEISPDVIDIIGYAIIGLCVAEKVLRDVQCVFPVFGFWRNTLFPHNSEHANRFKIVKKRLLVFGIMHRSIVTWVSPILMVIYMSLQIKNSDVMDKSIIYGMSTSIGVLFVFSTIRTFRWIWQQTTHALLEVSVIHIILVTLPDNSVVQTLRAPILLLIACAVRDRLTQISNKLFYVLALIVSSWNNKKQRRRSTACIMMLNFFFFPVVLVVVLAASVLSAPLLCLFTLPLFFIGFPRPNKFWPEPVGSSASTCPDSVYYRQITVELAKALSSAFANGSLGEPDVGNHYLMRFQDRLIWAMILERGSGFCTVNIKGLELQETSCHTAEAARVDDQFTEAFVGKNGGFGICSFNKYPMHCMTPVDTAVIKAYSDARNVLTGVIDSPDSVGISLSFFAKSLVWVLLHHINKLKHKEEMAKKLKEKEIEVMERANKKHSGELHNSGPYRETSATNKRKDKVSVVNNNTAPKELNHNVIATANQKQDLVLHHKGGGDSFALPPYSKTKANQSISRPVSGGSNSSRRISLSSSLHSFTDSIWSDDFDLDKTKKKSASTKQLNKVSTVVSITNSAINKPPSPHPVLTMLPQVSKKTAHVAESDFMEDLNFGLPAVDVNIARTRPNIDFDDKTWTLDTTSAGGKFLYPSKSNSKFMVSNGNHIYKPLMNLAGSPDFKCQYSTHISVPVKWRELPIEPSQLARYIASFPTSWYKHVLNTLDWSVTEQSGQKVASEVASDDALTNCYSQLVMACYSAFDTPGRPGGANYLYKCYNGDVPWNAMMDWVAEDRELHKLVIKSFRYGFKLMLDQILLGDITEDEELESYLQSYDEDWYIGKDTDPEWSSSVIDNKGNLFSLGHNAGQVRTKSKFCQCNIKKVFTILRVNRESVTGQWSNLNLELLYMTNDDEERYSIQAQPAMLRNLTVQAADPPLGYPIYSSPPISIPTV</sequence>
<feature type="transmembrane region" description="Helical" evidence="6">
    <location>
        <begin position="297"/>
        <end position="314"/>
    </location>
</feature>
<feature type="transmembrane region" description="Helical" evidence="6">
    <location>
        <begin position="220"/>
        <end position="241"/>
    </location>
</feature>
<dbReference type="VEuPathDB" id="VectorBase:BGLB003936"/>
<evidence type="ECO:0000256" key="3">
    <source>
        <dbReference type="ARBA" id="ARBA00022692"/>
    </source>
</evidence>
<dbReference type="EnsemblMetazoa" id="BGLB003936-RD">
    <property type="protein sequence ID" value="BGLB003936-PD"/>
    <property type="gene ID" value="BGLB003936"/>
</dbReference>
<evidence type="ECO:0000256" key="6">
    <source>
        <dbReference type="RuleBase" id="RU367089"/>
    </source>
</evidence>
<protein>
    <recommendedName>
        <fullName evidence="6">Pecanex-like protein</fullName>
    </recommendedName>
</protein>
<evidence type="ECO:0000256" key="1">
    <source>
        <dbReference type="ARBA" id="ARBA00004141"/>
    </source>
</evidence>
<evidence type="ECO:0000256" key="7">
    <source>
        <dbReference type="SAM" id="MobiDB-lite"/>
    </source>
</evidence>
<feature type="transmembrane region" description="Helical" evidence="6">
    <location>
        <begin position="376"/>
        <end position="400"/>
    </location>
</feature>
<dbReference type="Pfam" id="PF05041">
    <property type="entry name" value="Pecanex_C"/>
    <property type="match status" value="1"/>
</dbReference>
<feature type="transmembrane region" description="Helical" evidence="6">
    <location>
        <begin position="321"/>
        <end position="344"/>
    </location>
</feature>
<feature type="region of interest" description="Disordered" evidence="7">
    <location>
        <begin position="835"/>
        <end position="864"/>
    </location>
</feature>
<feature type="transmembrane region" description="Helical" evidence="6">
    <location>
        <begin position="179"/>
        <end position="200"/>
    </location>
</feature>
<evidence type="ECO:0000256" key="4">
    <source>
        <dbReference type="ARBA" id="ARBA00022989"/>
    </source>
</evidence>
<evidence type="ECO:0000256" key="2">
    <source>
        <dbReference type="ARBA" id="ARBA00010170"/>
    </source>
</evidence>
<dbReference type="OrthoDB" id="5979286at2759"/>
<dbReference type="Proteomes" id="UP000076420">
    <property type="component" value="Unassembled WGS sequence"/>
</dbReference>
<dbReference type="InterPro" id="IPR007735">
    <property type="entry name" value="Pecanex_C"/>
</dbReference>
<dbReference type="InterPro" id="IPR039797">
    <property type="entry name" value="Pecanex"/>
</dbReference>
<feature type="transmembrane region" description="Helical" evidence="6">
    <location>
        <begin position="45"/>
        <end position="62"/>
    </location>
</feature>
<accession>A0A2C9JKR9</accession>
<proteinExistence type="inferred from homology"/>
<keyword evidence="4 6" id="KW-1133">Transmembrane helix</keyword>
<reference evidence="9" key="1">
    <citation type="submission" date="2020-05" db="UniProtKB">
        <authorList>
            <consortium name="EnsemblMetazoa"/>
        </authorList>
    </citation>
    <scope>IDENTIFICATION</scope>
    <source>
        <strain evidence="9">BB02</strain>
    </source>
</reference>
<evidence type="ECO:0000256" key="5">
    <source>
        <dbReference type="ARBA" id="ARBA00023136"/>
    </source>
</evidence>
<feature type="transmembrane region" description="Helical" evidence="6">
    <location>
        <begin position="607"/>
        <end position="640"/>
    </location>
</feature>
<feature type="transmembrane region" description="Helical" evidence="6">
    <location>
        <begin position="253"/>
        <end position="277"/>
    </location>
</feature>
<comment type="similarity">
    <text evidence="2 6">Belongs to the pecanex family.</text>
</comment>
<feature type="transmembrane region" description="Helical" evidence="6">
    <location>
        <begin position="465"/>
        <end position="490"/>
    </location>
</feature>
<comment type="subcellular location">
    <subcellularLocation>
        <location evidence="1 6">Membrane</location>
        <topology evidence="1 6">Multi-pass membrane protein</topology>
    </subcellularLocation>
</comment>
<feature type="transmembrane region" description="Helical" evidence="6">
    <location>
        <begin position="502"/>
        <end position="519"/>
    </location>
</feature>
<dbReference type="PANTHER" id="PTHR12372">
    <property type="entry name" value="PECANEX"/>
    <property type="match status" value="1"/>
</dbReference>
<evidence type="ECO:0000259" key="8">
    <source>
        <dbReference type="Pfam" id="PF05041"/>
    </source>
</evidence>
<organism evidence="9 10">
    <name type="scientific">Biomphalaria glabrata</name>
    <name type="common">Bloodfluke planorb</name>
    <name type="synonym">Freshwater snail</name>
    <dbReference type="NCBI Taxonomy" id="6526"/>
    <lineage>
        <taxon>Eukaryota</taxon>
        <taxon>Metazoa</taxon>
        <taxon>Spiralia</taxon>
        <taxon>Lophotrochozoa</taxon>
        <taxon>Mollusca</taxon>
        <taxon>Gastropoda</taxon>
        <taxon>Heterobranchia</taxon>
        <taxon>Euthyneura</taxon>
        <taxon>Panpulmonata</taxon>
        <taxon>Hygrophila</taxon>
        <taxon>Lymnaeoidea</taxon>
        <taxon>Planorbidae</taxon>
        <taxon>Biomphalaria</taxon>
    </lineage>
</organism>
<name>A0A2C9JKR9_BIOGL</name>
<gene>
    <name evidence="9" type="primary">106058094</name>
</gene>
<dbReference type="PANTHER" id="PTHR12372:SF6">
    <property type="entry name" value="PECANEX-LIKE PROTEIN 4"/>
    <property type="match status" value="1"/>
</dbReference>
<dbReference type="GO" id="GO:0016020">
    <property type="term" value="C:membrane"/>
    <property type="evidence" value="ECO:0007669"/>
    <property type="project" value="UniProtKB-SubCell"/>
</dbReference>
<dbReference type="VEuPathDB" id="VectorBase:BGLAX_048066"/>
<keyword evidence="5 6" id="KW-0472">Membrane</keyword>
<evidence type="ECO:0000313" key="9">
    <source>
        <dbReference type="EnsemblMetazoa" id="BGLB003936-PD"/>
    </source>
</evidence>
<feature type="domain" description="Pecanex C-terminal" evidence="8">
    <location>
        <begin position="1165"/>
        <end position="1336"/>
    </location>
</feature>